<dbReference type="AlphaFoldDB" id="W6Q2B9"/>
<proteinExistence type="predicted"/>
<dbReference type="Proteomes" id="UP000030686">
    <property type="component" value="Unassembled WGS sequence"/>
</dbReference>
<dbReference type="EMBL" id="HG792016">
    <property type="protein sequence ID" value="CDM30688.1"/>
    <property type="molecule type" value="Genomic_DNA"/>
</dbReference>
<reference evidence="1" key="1">
    <citation type="journal article" date="2014" name="Nat. Commun.">
        <title>Multiple recent horizontal transfers of a large genomic region in cheese making fungi.</title>
        <authorList>
            <person name="Cheeseman K."/>
            <person name="Ropars J."/>
            <person name="Renault P."/>
            <person name="Dupont J."/>
            <person name="Gouzy J."/>
            <person name="Branca A."/>
            <person name="Abraham A.L."/>
            <person name="Ceppi M."/>
            <person name="Conseiller E."/>
            <person name="Debuchy R."/>
            <person name="Malagnac F."/>
            <person name="Goarin A."/>
            <person name="Silar P."/>
            <person name="Lacoste S."/>
            <person name="Sallet E."/>
            <person name="Bensimon A."/>
            <person name="Giraud T."/>
            <person name="Brygoo Y."/>
        </authorList>
    </citation>
    <scope>NUCLEOTIDE SEQUENCE [LARGE SCALE GENOMIC DNA]</scope>
    <source>
        <strain evidence="1">FM164</strain>
    </source>
</reference>
<evidence type="ECO:0000313" key="2">
    <source>
        <dbReference type="Proteomes" id="UP000030686"/>
    </source>
</evidence>
<evidence type="ECO:0000313" key="1">
    <source>
        <dbReference type="EMBL" id="CDM30688.1"/>
    </source>
</evidence>
<name>W6Q2B9_PENRF</name>
<sequence>MRYKRHSPRAWQEMFVQRIPGEFQHPQVTRIQCSVRIFVICLPASVDMQIAYSIAGEYNYL</sequence>
<keyword evidence="2" id="KW-1185">Reference proteome</keyword>
<organism evidence="1 2">
    <name type="scientific">Penicillium roqueforti (strain FM164)</name>
    <dbReference type="NCBI Taxonomy" id="1365484"/>
    <lineage>
        <taxon>Eukaryota</taxon>
        <taxon>Fungi</taxon>
        <taxon>Dikarya</taxon>
        <taxon>Ascomycota</taxon>
        <taxon>Pezizomycotina</taxon>
        <taxon>Eurotiomycetes</taxon>
        <taxon>Eurotiomycetidae</taxon>
        <taxon>Eurotiales</taxon>
        <taxon>Aspergillaceae</taxon>
        <taxon>Penicillium</taxon>
    </lineage>
</organism>
<gene>
    <name evidence="1" type="ORF">PROQFM164_S02g000838</name>
</gene>
<protein>
    <submittedName>
        <fullName evidence="1">Genomic scaffold, ProqFM164S02</fullName>
    </submittedName>
</protein>
<accession>W6Q2B9</accession>